<dbReference type="Pfam" id="PF03422">
    <property type="entry name" value="CBM_6"/>
    <property type="match status" value="1"/>
</dbReference>
<dbReference type="InterPro" id="IPR008979">
    <property type="entry name" value="Galactose-bd-like_sf"/>
</dbReference>
<dbReference type="Gene3D" id="1.20.1050.60">
    <property type="entry name" value="alpha-1,2-mannosidase"/>
    <property type="match status" value="1"/>
</dbReference>
<protein>
    <recommendedName>
        <fullName evidence="5">CBM6 domain-containing protein</fullName>
    </recommendedName>
</protein>
<dbReference type="Pfam" id="PF07971">
    <property type="entry name" value="Glyco_hydro_92"/>
    <property type="match status" value="2"/>
</dbReference>
<dbReference type="InterPro" id="IPR005084">
    <property type="entry name" value="CBM6"/>
</dbReference>
<dbReference type="Gene3D" id="1.20.1270.70">
    <property type="entry name" value="Designed single chain three-helix bundle"/>
    <property type="match status" value="1"/>
</dbReference>
<dbReference type="PANTHER" id="PTHR12143">
    <property type="entry name" value="PEPTIDE N-GLYCANASE PNGASE -RELATED"/>
    <property type="match status" value="1"/>
</dbReference>
<dbReference type="PROSITE" id="PS51175">
    <property type="entry name" value="CBM6"/>
    <property type="match status" value="1"/>
</dbReference>
<dbReference type="PANTHER" id="PTHR12143:SF39">
    <property type="entry name" value="SECRETED PROTEIN"/>
    <property type="match status" value="1"/>
</dbReference>
<dbReference type="SUPFAM" id="SSF49785">
    <property type="entry name" value="Galactose-binding domain-like"/>
    <property type="match status" value="1"/>
</dbReference>
<dbReference type="Proteomes" id="UP001410795">
    <property type="component" value="Unassembled WGS sequence"/>
</dbReference>
<dbReference type="Gene3D" id="1.20.1610.10">
    <property type="entry name" value="alpha-1,2-mannosidases domains"/>
    <property type="match status" value="1"/>
</dbReference>
<evidence type="ECO:0000259" key="5">
    <source>
        <dbReference type="PROSITE" id="PS51175"/>
    </source>
</evidence>
<dbReference type="Gene3D" id="2.60.120.260">
    <property type="entry name" value="Galactose-binding domain-like"/>
    <property type="match status" value="1"/>
</dbReference>
<gene>
    <name evidence="6" type="ORF">GCM10022202_21050</name>
</gene>
<feature type="chain" id="PRO_5045947074" description="CBM6 domain-containing protein" evidence="4">
    <location>
        <begin position="33"/>
        <end position="1877"/>
    </location>
</feature>
<feature type="compositionally biased region" description="Acidic residues" evidence="2">
    <location>
        <begin position="1621"/>
        <end position="1656"/>
    </location>
</feature>
<accession>A0ABP7BG74</accession>
<keyword evidence="3" id="KW-1133">Transmembrane helix</keyword>
<feature type="region of interest" description="Disordered" evidence="2">
    <location>
        <begin position="1320"/>
        <end position="1346"/>
    </location>
</feature>
<sequence>MSLLRTRPVRLLAGGVIAALLGSGLVPTAALAAEPAAPAAAATDFTALVNSFVSTEDDFGQDLPGAEAPNSIVKINPMTTPDRSHSGYDYAEDQIAGFTHTNLDGVGGSGGGGDLLVVPTYETYTSRPNTGTYAKTYSHDAEEAEPGYYGVDLQTTAGAIHAEATTDVRTGQDRFTFPQAGTASLVVDLRNNFTSRKGATLDYATLPDGRIALSGDFTGHFNGYDYKMYYYVESTAAASAVRTWGGSGALGSSSHQDGTDIGAVLDFSVDSGDQVGLKVAISPISPAQAKTDLAAEMGDRTFEQVREQTKADWNEILGRLEVSASATSDPDGDLQTLFYTHLYRMFGMPMNATSTSGTYRGLDGEIYEADGYTHYDGWGFWDDFRKYEILAIGYPEVFRDIAQSIVDLYASFAKSGKGALSNTVHSVPTVRFERAAVVVADAVAKGAELRGLAEAWPALVSQSQGGYADAANVGRGYIAGEVDDTLGTAYDDWAMATIADALGRSDDADAYRLRAANWKNLYKKDAVTLADGTKTGLIFPKDANGSWVNADPERFEAGNVYQGTLWQYHWYAADDMGGLIDLMGGEETTLKALSFMFGEHAPDDGRRMLHANANEIDLQAPYLFNYVGAPSKTQHWVRSIYTKETWNRYIATGSTHESPSGGGEFTPPIKTKVFKNDPRGFLPTMDNDTGTMSSTFVAAAIGLFPVLAGSDEYQIGTPFFENVRIRYESGRTFDISADGVSPDDYYIQSATLNGQPFERTWLTYDQLTAGGRLAFEMAAEPSDWAADGVSSSSLSDVLPTSVYDPTGAIVLSGRAFTEADAGDGSIGNEIELTLANGAFAGRNGDDLAASGAITAENMPAGLTLTATRTGDRAVTLSLTGKADRSGSLDSIDDLLLRLDDGAFSRRPSTGAREFALKVTFGGVTLRAERTQLRSEPDGSVDASVALTLSGASFAGAAGRDLVADGTLTLPGLPSGISATAVTRDATILDLRLTGTLGDTQRATFALAFSDAALTGAVASELRGDGISGLGTLALVLDRQWRSKLLALLEDADLVVKGAYTASSFAAFSAARDEARAVLADDDATDDELQSALNRLTRAAQALRIADRSDRLLLDGTTYGEIVFDDDFSEDRLSEYEVFGDGAEASAALSVDTEEGVLEATADGRRWSHIALPVEAGDGFALVVEPRGFAGSGASEDSLFIGLTDGARNRAHSWFNNTRSEGGFDVVVDGQGRDLGAGTAQGVDWDADDRFATVVDDGRITSWIEEDGTWRKIRSASLAGALTEEQAAGWSPTFSLRLDPGTIQIDRVTLLAPDETAVSPVRVQAEDSTSWSGGTLSKEGTSPSGNIGGTYDGAELSYADIDFGRGELTTLAVRTSTRDDRVGADPRLELYLDEKTEENRVATVALPKTGGWGNYVTTTVELERAVTGRHTLIVAMRTEDAGNGYNYVSNLDWYEFAPDPVETPPVDVAALKAAVAEAQLIAEHEDRYISIDFAVFRAALDEAIRVAAASGVTQDEVDRALRVLTSASDQLEWKVIRQLPGLIAAAEAVDPAAWTDESLAVLTTALEGARAVEEGASYETYAQAVDSLVAALDGLVPAEEPGTEEPGTEEPGTEEPGREEPGAEEPGTDEPGTEEPGTDEPGAEEPGTDEPGVDEPGADGPGAEEPGADPGADDPGTGPGEEGPGTDQPGTDPGAEPGAGEPGTEQPSRPGDEDPSTEQPGGETPAGTGTDDGPRDARPSFTPDPPVADGADLPAALRDAIGATVRGDDLLLSRLAPGGWHYVYAYSEPTGLGWVQADGEGLASTALPAGLEPGVHRIAVLDADGDLIGWTEVTVGAGGLAATGSDGAAVWGAGALAVLLLVAGGALLVARRRGRVTR</sequence>
<keyword evidence="7" id="KW-1185">Reference proteome</keyword>
<dbReference type="InterPro" id="IPR012939">
    <property type="entry name" value="Glyco_hydro_92"/>
</dbReference>
<feature type="compositionally biased region" description="Low complexity" evidence="2">
    <location>
        <begin position="1660"/>
        <end position="1675"/>
    </location>
</feature>
<feature type="region of interest" description="Disordered" evidence="2">
    <location>
        <begin position="1597"/>
        <end position="1751"/>
    </location>
</feature>
<feature type="domain" description="CBM6" evidence="5">
    <location>
        <begin position="1320"/>
        <end position="1456"/>
    </location>
</feature>
<evidence type="ECO:0000256" key="1">
    <source>
        <dbReference type="ARBA" id="ARBA00022729"/>
    </source>
</evidence>
<feature type="compositionally biased region" description="Polar residues" evidence="2">
    <location>
        <begin position="1325"/>
        <end position="1344"/>
    </location>
</feature>
<dbReference type="Gene3D" id="1.20.1270.90">
    <property type="entry name" value="AF1782-like"/>
    <property type="match status" value="1"/>
</dbReference>
<dbReference type="InterPro" id="IPR041371">
    <property type="entry name" value="GH92_N"/>
</dbReference>
<evidence type="ECO:0000256" key="2">
    <source>
        <dbReference type="SAM" id="MobiDB-lite"/>
    </source>
</evidence>
<name>A0ABP7BG74_9MICO</name>
<keyword evidence="3" id="KW-0472">Membrane</keyword>
<reference evidence="7" key="1">
    <citation type="journal article" date="2019" name="Int. J. Syst. Evol. Microbiol.">
        <title>The Global Catalogue of Microorganisms (GCM) 10K type strain sequencing project: providing services to taxonomists for standard genome sequencing and annotation.</title>
        <authorList>
            <consortium name="The Broad Institute Genomics Platform"/>
            <consortium name="The Broad Institute Genome Sequencing Center for Infectious Disease"/>
            <person name="Wu L."/>
            <person name="Ma J."/>
        </authorList>
    </citation>
    <scope>NUCLEOTIDE SEQUENCE [LARGE SCALE GENOMIC DNA]</scope>
    <source>
        <strain evidence="7">JCM 16546</strain>
    </source>
</reference>
<evidence type="ECO:0000313" key="7">
    <source>
        <dbReference type="Proteomes" id="UP001410795"/>
    </source>
</evidence>
<dbReference type="Pfam" id="PF17678">
    <property type="entry name" value="Glyco_hydro_92N"/>
    <property type="match status" value="1"/>
</dbReference>
<comment type="caution">
    <text evidence="6">The sequence shown here is derived from an EMBL/GenBank/DDBJ whole genome shotgun (WGS) entry which is preliminary data.</text>
</comment>
<evidence type="ECO:0000256" key="3">
    <source>
        <dbReference type="SAM" id="Phobius"/>
    </source>
</evidence>
<keyword evidence="1 4" id="KW-0732">Signal</keyword>
<dbReference type="InterPro" id="IPR006584">
    <property type="entry name" value="Cellulose-bd_IV"/>
</dbReference>
<dbReference type="SMART" id="SM00606">
    <property type="entry name" value="CBD_IV"/>
    <property type="match status" value="1"/>
</dbReference>
<organism evidence="6 7">
    <name type="scientific">Microbacterium marinilacus</name>
    <dbReference type="NCBI Taxonomy" id="415209"/>
    <lineage>
        <taxon>Bacteria</taxon>
        <taxon>Bacillati</taxon>
        <taxon>Actinomycetota</taxon>
        <taxon>Actinomycetes</taxon>
        <taxon>Micrococcales</taxon>
        <taxon>Microbacteriaceae</taxon>
        <taxon>Microbacterium</taxon>
    </lineage>
</organism>
<dbReference type="Pfam" id="PF07554">
    <property type="entry name" value="FIVAR"/>
    <property type="match status" value="1"/>
</dbReference>
<feature type="compositionally biased region" description="Acidic residues" evidence="2">
    <location>
        <begin position="1600"/>
        <end position="1612"/>
    </location>
</feature>
<evidence type="ECO:0000256" key="4">
    <source>
        <dbReference type="SAM" id="SignalP"/>
    </source>
</evidence>
<dbReference type="InterPro" id="IPR050883">
    <property type="entry name" value="PNGase"/>
</dbReference>
<dbReference type="Gene3D" id="3.30.2080.10">
    <property type="entry name" value="GH92 mannosidase domain"/>
    <property type="match status" value="1"/>
</dbReference>
<dbReference type="SUPFAM" id="SSF48208">
    <property type="entry name" value="Six-hairpin glycosidases"/>
    <property type="match status" value="1"/>
</dbReference>
<evidence type="ECO:0000313" key="6">
    <source>
        <dbReference type="EMBL" id="GAA3659970.1"/>
    </source>
</evidence>
<dbReference type="Gene3D" id="2.70.98.10">
    <property type="match status" value="1"/>
</dbReference>
<feature type="transmembrane region" description="Helical" evidence="3">
    <location>
        <begin position="1847"/>
        <end position="1869"/>
    </location>
</feature>
<dbReference type="InterPro" id="IPR014718">
    <property type="entry name" value="GH-type_carb-bd"/>
</dbReference>
<dbReference type="CDD" id="cd04084">
    <property type="entry name" value="CBM6_xylanase-like"/>
    <property type="match status" value="1"/>
</dbReference>
<keyword evidence="3" id="KW-0812">Transmembrane</keyword>
<proteinExistence type="predicted"/>
<dbReference type="InterPro" id="IPR008928">
    <property type="entry name" value="6-hairpin_glycosidase_sf"/>
</dbReference>
<feature type="compositionally biased region" description="Low complexity" evidence="2">
    <location>
        <begin position="1684"/>
        <end position="1706"/>
    </location>
</feature>
<dbReference type="RefSeq" id="WP_221860212.1">
    <property type="nucleotide sequence ID" value="NZ_BAAAYV010000009.1"/>
</dbReference>
<feature type="signal peptide" evidence="4">
    <location>
        <begin position="1"/>
        <end position="32"/>
    </location>
</feature>
<dbReference type="EMBL" id="BAAAYV010000009">
    <property type="protein sequence ID" value="GAA3659970.1"/>
    <property type="molecule type" value="Genomic_DNA"/>
</dbReference>